<evidence type="ECO:0000256" key="1">
    <source>
        <dbReference type="ARBA" id="ARBA00023172"/>
    </source>
</evidence>
<keyword evidence="3" id="KW-1185">Reference proteome</keyword>
<gene>
    <name evidence="2" type="ORF">JOC86_000456</name>
</gene>
<name>A0ABS2N7W9_9BACI</name>
<dbReference type="InterPro" id="IPR011010">
    <property type="entry name" value="DNA_brk_join_enz"/>
</dbReference>
<keyword evidence="1" id="KW-0233">DNA recombination</keyword>
<comment type="caution">
    <text evidence="2">The sequence shown here is derived from an EMBL/GenBank/DDBJ whole genome shotgun (WGS) entry which is preliminary data.</text>
</comment>
<dbReference type="Gene3D" id="1.10.443.10">
    <property type="entry name" value="Intergrase catalytic core"/>
    <property type="match status" value="1"/>
</dbReference>
<dbReference type="SUPFAM" id="SSF56349">
    <property type="entry name" value="DNA breaking-rejoining enzymes"/>
    <property type="match status" value="1"/>
</dbReference>
<dbReference type="InterPro" id="IPR013762">
    <property type="entry name" value="Integrase-like_cat_sf"/>
</dbReference>
<accession>A0ABS2N7W9</accession>
<organism evidence="2 3">
    <name type="scientific">Rossellomorea pakistanensis</name>
    <dbReference type="NCBI Taxonomy" id="992288"/>
    <lineage>
        <taxon>Bacteria</taxon>
        <taxon>Bacillati</taxon>
        <taxon>Bacillota</taxon>
        <taxon>Bacilli</taxon>
        <taxon>Bacillales</taxon>
        <taxon>Bacillaceae</taxon>
        <taxon>Rossellomorea</taxon>
    </lineage>
</organism>
<protein>
    <recommendedName>
        <fullName evidence="4">Integrase</fullName>
    </recommendedName>
</protein>
<dbReference type="EMBL" id="JAFBDZ010000001">
    <property type="protein sequence ID" value="MBM7583919.1"/>
    <property type="molecule type" value="Genomic_DNA"/>
</dbReference>
<reference evidence="2 3" key="1">
    <citation type="submission" date="2021-01" db="EMBL/GenBank/DDBJ databases">
        <title>Genomic Encyclopedia of Type Strains, Phase IV (KMG-IV): sequencing the most valuable type-strain genomes for metagenomic binning, comparative biology and taxonomic classification.</title>
        <authorList>
            <person name="Goeker M."/>
        </authorList>
    </citation>
    <scope>NUCLEOTIDE SEQUENCE [LARGE SCALE GENOMIC DNA]</scope>
    <source>
        <strain evidence="2 3">DSM 24834</strain>
    </source>
</reference>
<sequence>MIGMKSESQKPKSPFYLNLKEKVDENILLIQDARGDFLLDKLHEQSIKYFLNYCLNKPWTNHLFLGILAETEKNLDVQTTYQSIKNINRRLIDIFNNYRLEDMLDFDVNIHLYNYLKASIFPEHSSNMRSIFFSHYKRVSYESSKWIKLKCNQEQQGYFEKFLIPLPYFTSRDFSFSKDATEQAHKTRKSETDAVVPLLPQIRAEAHFRWNQIKRIREAFLKAFEQVKHGKAELPLEIQYNEPARIGERFTFRLWDKPSFVIYHKDKFSDSIVKAAINHTGTYSDDNNHYFLEFLGAERVEDDDIGEGLWFREIIQKNLIGLWYRNISSEELEQKRQLLLSWGYGEKGSTSLPYPFHSQHKAILFQSTTVSNFKNKSGRVLFDIEPLYVATTFGLLALDVFTTTGARLNELLQISNTKECIRAIKVNKQTKFSFYVIPKGRDKVEPYYISDQTMKLIQSVAKMLREHYSSNKIPSVQYRDVRSHLFPEPKPYFFQYNYKALKRYTIDSCLHFLLHGLILETQEGIPVIIKSHLLRHAFATEAAQRQKIPIEIVAKMLHQRDVDVTGYYSEPTSSQVVQTVSDLHDVISDYVDLDEAILRSPKELQDQWVEYQEKVGIFNNVLGGICVEDAVCPIKMQCLGCRAKIPQPEKKHQLYEVIELSKDMEKRYSLMGLDVEVKKAKAMRKHARNELKEIELIEKYREEQNYEPHIRFQK</sequence>
<proteinExistence type="predicted"/>
<evidence type="ECO:0000313" key="2">
    <source>
        <dbReference type="EMBL" id="MBM7583919.1"/>
    </source>
</evidence>
<dbReference type="Proteomes" id="UP001646157">
    <property type="component" value="Unassembled WGS sequence"/>
</dbReference>
<evidence type="ECO:0000313" key="3">
    <source>
        <dbReference type="Proteomes" id="UP001646157"/>
    </source>
</evidence>
<evidence type="ECO:0008006" key="4">
    <source>
        <dbReference type="Google" id="ProtNLM"/>
    </source>
</evidence>
<dbReference type="CDD" id="cd00397">
    <property type="entry name" value="DNA_BRE_C"/>
    <property type="match status" value="1"/>
</dbReference>